<dbReference type="PANTHER" id="PTHR33738">
    <property type="entry name" value="EMB|CAB82975.1"/>
    <property type="match status" value="1"/>
</dbReference>
<sequence>MEGRKQVSKSSSSSSSTSEPFGSRETYPSSSSDGLFSFIFAPTSKVLGRESLRTELKRQEYANGAWNTNPGRPVNTPETGQGEVQSTPNQDMSYIYHEQRVRPSPLCSSILYGGQDVYDHPQSTQSTGVNSVYKKDGTEDDSGSASRGNWWQGSLYY</sequence>
<feature type="compositionally biased region" description="Low complexity" evidence="1">
    <location>
        <begin position="8"/>
        <end position="18"/>
    </location>
</feature>
<feature type="compositionally biased region" description="Polar residues" evidence="1">
    <location>
        <begin position="121"/>
        <end position="130"/>
    </location>
</feature>
<evidence type="ECO:0000256" key="1">
    <source>
        <dbReference type="SAM" id="MobiDB-lite"/>
    </source>
</evidence>
<organism evidence="2 3">
    <name type="scientific">Tripterygium wilfordii</name>
    <name type="common">Thunder God vine</name>
    <dbReference type="NCBI Taxonomy" id="458696"/>
    <lineage>
        <taxon>Eukaryota</taxon>
        <taxon>Viridiplantae</taxon>
        <taxon>Streptophyta</taxon>
        <taxon>Embryophyta</taxon>
        <taxon>Tracheophyta</taxon>
        <taxon>Spermatophyta</taxon>
        <taxon>Magnoliopsida</taxon>
        <taxon>eudicotyledons</taxon>
        <taxon>Gunneridae</taxon>
        <taxon>Pentapetalae</taxon>
        <taxon>rosids</taxon>
        <taxon>fabids</taxon>
        <taxon>Celastrales</taxon>
        <taxon>Celastraceae</taxon>
        <taxon>Tripterygium</taxon>
    </lineage>
</organism>
<dbReference type="FunCoup" id="A0A7J7DXR4">
    <property type="interactions" value="82"/>
</dbReference>
<feature type="compositionally biased region" description="Polar residues" evidence="1">
    <location>
        <begin position="65"/>
        <end position="88"/>
    </location>
</feature>
<dbReference type="OrthoDB" id="1423981at2759"/>
<feature type="region of interest" description="Disordered" evidence="1">
    <location>
        <begin position="114"/>
        <end position="147"/>
    </location>
</feature>
<protein>
    <submittedName>
        <fullName evidence="2">Uncharacterized protein</fullName>
    </submittedName>
</protein>
<dbReference type="InParanoid" id="A0A7J7DXR4"/>
<comment type="caution">
    <text evidence="2">The sequence shown here is derived from an EMBL/GenBank/DDBJ whole genome shotgun (WGS) entry which is preliminary data.</text>
</comment>
<gene>
    <name evidence="2" type="ORF">HS088_TW03G01236</name>
</gene>
<proteinExistence type="predicted"/>
<dbReference type="Proteomes" id="UP000593562">
    <property type="component" value="Unassembled WGS sequence"/>
</dbReference>
<feature type="region of interest" description="Disordered" evidence="1">
    <location>
        <begin position="61"/>
        <end position="88"/>
    </location>
</feature>
<dbReference type="EMBL" id="JAAARO010000003">
    <property type="protein sequence ID" value="KAF5750896.1"/>
    <property type="molecule type" value="Genomic_DNA"/>
</dbReference>
<name>A0A7J7DXR4_TRIWF</name>
<accession>A0A7J7DXR4</accession>
<dbReference type="AlphaFoldDB" id="A0A7J7DXR4"/>
<reference evidence="2 3" key="1">
    <citation type="journal article" date="2020" name="Nat. Commun.">
        <title>Genome of Tripterygium wilfordii and identification of cytochrome P450 involved in triptolide biosynthesis.</title>
        <authorList>
            <person name="Tu L."/>
            <person name="Su P."/>
            <person name="Zhang Z."/>
            <person name="Gao L."/>
            <person name="Wang J."/>
            <person name="Hu T."/>
            <person name="Zhou J."/>
            <person name="Zhang Y."/>
            <person name="Zhao Y."/>
            <person name="Liu Y."/>
            <person name="Song Y."/>
            <person name="Tong Y."/>
            <person name="Lu Y."/>
            <person name="Yang J."/>
            <person name="Xu C."/>
            <person name="Jia M."/>
            <person name="Peters R.J."/>
            <person name="Huang L."/>
            <person name="Gao W."/>
        </authorList>
    </citation>
    <scope>NUCLEOTIDE SEQUENCE [LARGE SCALE GENOMIC DNA]</scope>
    <source>
        <strain evidence="3">cv. XIE 37</strain>
        <tissue evidence="2">Leaf</tissue>
    </source>
</reference>
<evidence type="ECO:0000313" key="2">
    <source>
        <dbReference type="EMBL" id="KAF5750896.1"/>
    </source>
</evidence>
<feature type="region of interest" description="Disordered" evidence="1">
    <location>
        <begin position="1"/>
        <end position="34"/>
    </location>
</feature>
<evidence type="ECO:0000313" key="3">
    <source>
        <dbReference type="Proteomes" id="UP000593562"/>
    </source>
</evidence>
<dbReference type="PANTHER" id="PTHR33738:SF1">
    <property type="entry name" value="PLANT_T7H20-70 PROTEIN"/>
    <property type="match status" value="1"/>
</dbReference>
<keyword evidence="3" id="KW-1185">Reference proteome</keyword>